<dbReference type="Proteomes" id="UP000272959">
    <property type="component" value="Segment"/>
</dbReference>
<proteinExistence type="predicted"/>
<protein>
    <submittedName>
        <fullName evidence="1">Uncharacterized protein</fullName>
    </submittedName>
</protein>
<organism evidence="1 2">
    <name type="scientific">Lentibacter phage vB_LenP_ICBM1</name>
    <dbReference type="NCBI Taxonomy" id="2847822"/>
    <lineage>
        <taxon>Viruses</taxon>
        <taxon>Duplodnaviria</taxon>
        <taxon>Heunggongvirae</taxon>
        <taxon>Uroviricota</taxon>
        <taxon>Caudoviricetes</taxon>
        <taxon>Zobellviridae</taxon>
        <taxon>Cobavirinae</taxon>
        <taxon>Siovirus</taxon>
        <taxon>Siovirus germanense</taxon>
    </lineage>
</organism>
<reference evidence="1 2" key="1">
    <citation type="journal article" date="2019" name="ISME J.">
        <title>Cobaviruses - a new globally distributed phage group infecting Rhodobacteraceae in marine ecosystems.</title>
        <authorList>
            <person name="Bischoff V."/>
            <person name="Bunk B."/>
            <person name="Meier-Kolthoff J.P."/>
            <person name="Sproer C."/>
            <person name="Poehlein A."/>
            <person name="Dogs M."/>
            <person name="Nguyen M."/>
            <person name="Petersen J."/>
            <person name="Daniel R."/>
            <person name="Overmann J."/>
            <person name="Goker M."/>
            <person name="Simon M."/>
            <person name="Brinkhoff T."/>
            <person name="Moraru C."/>
        </authorList>
    </citation>
    <scope>NUCLEOTIDE SEQUENCE [LARGE SCALE GENOMIC DNA]</scope>
</reference>
<dbReference type="EMBL" id="MF431617">
    <property type="protein sequence ID" value="QBF29175.1"/>
    <property type="molecule type" value="Genomic_DNA"/>
</dbReference>
<evidence type="ECO:0000313" key="2">
    <source>
        <dbReference type="Proteomes" id="UP000272959"/>
    </source>
</evidence>
<sequence>MGDILVTKEGDEYEGLSLPLYSIEETGVVLREGTRLLFYYDDEVESDGLYEDAEADILPEDAQARKDIPVYSGFITYFPDAIVAVSKLSLAGGLQHGQTRETLHWDRSKSTDHKDALMRHLIEEDWTAVAWRALAQLQKSIEDERK</sequence>
<gene>
    <name evidence="1" type="ORF">vBLenPICBM1__22</name>
</gene>
<evidence type="ECO:0000313" key="1">
    <source>
        <dbReference type="EMBL" id="QBF29175.1"/>
    </source>
</evidence>
<name>A0A411MQS9_9CAUD</name>
<keyword evidence="2" id="KW-1185">Reference proteome</keyword>
<accession>A0A411MQS9</accession>